<keyword evidence="2" id="KW-0813">Transport</keyword>
<evidence type="ECO:0000313" key="9">
    <source>
        <dbReference type="Proteomes" id="UP001447188"/>
    </source>
</evidence>
<sequence>MTDQSSCFLYKETRLNLDWDEAYGTAANIFLPIHHAGPSKRSSTHLPTIIPVPDGNGADTLFQHQHLASAASVYYRPVERYPRCIMWRVTENAQVLSLASVDFTKPNDARGEFGTTFRFYFPEPIKANCVGFADAPDRDELVVYVMTTGKVIYTLSLTGDFLLRNSLKMKNVKDSDYCRTYSPSSFALHSPHFLIPIDHESLLVALQDDPDKSTSKYLEKTFSEGSYLEFMKNKLPWIRAGSLRHGNDNISFSAVISSAIYTPKLSHDEMTDSPPGDQPLLFTVSVNHTLKTWSLREGTLLHAVDLLNEPLPASSSTIKTLLDPSPSQLLHIIDTSLQYDHMFYLASFSSATTGKFKFWAAICDTNGKFESLIDLYPDADFRADPPTANSVWIISEFRVTAASTTDPALFNLWVLWKSNTTFRVQNLQFCINKIPDYWEKWTTATPDSLHVRPGRTPSEVTSEDLTDYWIDWIFFPGRFTDEVLRTALKIHEGAYADRVDDGADSVQTKVARSIPSMVELKKKSDGSPDYETYTYEVGLQWIRYCRLCTELDKQRSEALSLVADPISGFVWTVNADGITALREATESEVLAHNYDTHAGNLALLSERSPKRLGAGLQGNELSDALLLVQAASDLKTDLSDRAYDNCSYRLQREVLEDAMYSFEDRMWSLYSNCLEGEVSSFAYEKIENAFEGVTDPQAAFLSIMSSLFHSDTHMGQTKLTMFGGSVLIAGSQEVIEINHTLLFNLVFLLIFITAPEDSRPRIAEPEKLYSQLLDYVREYEILSWVSRMPLSIPDRRLSAEEELTKGLAGLRMDPTTAIATTKRKGSVLSLLLGEHYGPPPPGPGRNGNLAVSVCVRQFLAGLELAGRGNGVVEVASKLLGIDAVGTAVEFSRFLPSTSWGGYVKARIQLKDGGVEAAASGFRKAGYGLSITNATFFSVVKSLLSEIELESSIGKGLPQYNLYVASLFEEAKAPIYVSEFCQAALIALGDSNNPELRTEILLKLFQSTLSISRFDEAYLALTRYTNVPLQRTALRDLVDAMVSQSQGKRLCTYPFVGLQDEVDDALSFKCASIMDVTTGPPFHKVLYAWRVQHGDYRGAAEVLHERLQRLQTANVGSSDPTSRSVTDGFLVLLNAMSCVGDDQAWLLSSKRADDEGSQGTGKRMRKEGGVGGAPVKRGVVQLADVKKQYMVEVERVGMLLNGGFFV</sequence>
<evidence type="ECO:0000259" key="7">
    <source>
        <dbReference type="Pfam" id="PF23300"/>
    </source>
</evidence>
<gene>
    <name evidence="8" type="ORF">Q9L58_003541</name>
</gene>
<evidence type="ECO:0000256" key="4">
    <source>
        <dbReference type="SAM" id="MobiDB-lite"/>
    </source>
</evidence>
<dbReference type="InterPro" id="IPR056548">
    <property type="entry name" value="HEAT_Nup120"/>
</dbReference>
<name>A0ABR3GNJ1_9PEZI</name>
<evidence type="ECO:0000259" key="6">
    <source>
        <dbReference type="Pfam" id="PF21486"/>
    </source>
</evidence>
<feature type="region of interest" description="Disordered" evidence="4">
    <location>
        <begin position="1149"/>
        <end position="1169"/>
    </location>
</feature>
<dbReference type="Proteomes" id="UP001447188">
    <property type="component" value="Unassembled WGS sequence"/>
</dbReference>
<evidence type="ECO:0000313" key="8">
    <source>
        <dbReference type="EMBL" id="KAL0637485.1"/>
    </source>
</evidence>
<evidence type="ECO:0008006" key="10">
    <source>
        <dbReference type="Google" id="ProtNLM"/>
    </source>
</evidence>
<evidence type="ECO:0000256" key="2">
    <source>
        <dbReference type="ARBA" id="ARBA00022448"/>
    </source>
</evidence>
<feature type="domain" description="Nucleoporin nup120-like HEAT repeat" evidence="7">
    <location>
        <begin position="874"/>
        <end position="1041"/>
    </location>
</feature>
<comment type="subcellular location">
    <subcellularLocation>
        <location evidence="1">Nucleus</location>
    </subcellularLocation>
</comment>
<dbReference type="InterPro" id="IPR021717">
    <property type="entry name" value="Nucleoporin_Nup160"/>
</dbReference>
<dbReference type="InterPro" id="IPR048884">
    <property type="entry name" value="Nup120_helical"/>
</dbReference>
<evidence type="ECO:0000256" key="1">
    <source>
        <dbReference type="ARBA" id="ARBA00004123"/>
    </source>
</evidence>
<evidence type="ECO:0000256" key="3">
    <source>
        <dbReference type="ARBA" id="ARBA00023242"/>
    </source>
</evidence>
<dbReference type="Pfam" id="PF23300">
    <property type="entry name" value="HEAT_Nup120"/>
    <property type="match status" value="1"/>
</dbReference>
<dbReference type="Pfam" id="PF11715">
    <property type="entry name" value="Beta-prop_Nup120_160"/>
    <property type="match status" value="1"/>
</dbReference>
<reference evidence="8 9" key="1">
    <citation type="submission" date="2024-02" db="EMBL/GenBank/DDBJ databases">
        <title>Discinaceae phylogenomics.</title>
        <authorList>
            <person name="Dirks A.C."/>
            <person name="James T.Y."/>
        </authorList>
    </citation>
    <scope>NUCLEOTIDE SEQUENCE [LARGE SCALE GENOMIC DNA]</scope>
    <source>
        <strain evidence="8 9">ACD0624</strain>
    </source>
</reference>
<evidence type="ECO:0000259" key="5">
    <source>
        <dbReference type="Pfam" id="PF11715"/>
    </source>
</evidence>
<feature type="domain" description="Nucleoporin Nup120/160 beta-propeller" evidence="5">
    <location>
        <begin position="83"/>
        <end position="588"/>
    </location>
</feature>
<proteinExistence type="predicted"/>
<protein>
    <recommendedName>
        <fullName evidence="10">Nuclear pore complex protein Nup160</fullName>
    </recommendedName>
</protein>
<accession>A0ABR3GNJ1</accession>
<keyword evidence="3" id="KW-0539">Nucleus</keyword>
<dbReference type="EMBL" id="JBBBZM010000034">
    <property type="protein sequence ID" value="KAL0637485.1"/>
    <property type="molecule type" value="Genomic_DNA"/>
</dbReference>
<dbReference type="PANTHER" id="PTHR21286:SF0">
    <property type="entry name" value="NUCLEAR PORE COMPLEX PROTEIN NUP160"/>
    <property type="match status" value="1"/>
</dbReference>
<organism evidence="8 9">
    <name type="scientific">Discina gigas</name>
    <dbReference type="NCBI Taxonomy" id="1032678"/>
    <lineage>
        <taxon>Eukaryota</taxon>
        <taxon>Fungi</taxon>
        <taxon>Dikarya</taxon>
        <taxon>Ascomycota</taxon>
        <taxon>Pezizomycotina</taxon>
        <taxon>Pezizomycetes</taxon>
        <taxon>Pezizales</taxon>
        <taxon>Discinaceae</taxon>
        <taxon>Discina</taxon>
    </lineage>
</organism>
<dbReference type="InterPro" id="IPR059141">
    <property type="entry name" value="Beta-prop_Nup120_160"/>
</dbReference>
<comment type="caution">
    <text evidence="8">The sequence shown here is derived from an EMBL/GenBank/DDBJ whole genome shotgun (WGS) entry which is preliminary data.</text>
</comment>
<keyword evidence="9" id="KW-1185">Reference proteome</keyword>
<feature type="domain" description="Nucleoporin Nup120 helical" evidence="6">
    <location>
        <begin position="650"/>
        <end position="772"/>
    </location>
</feature>
<dbReference type="PANTHER" id="PTHR21286">
    <property type="entry name" value="NUCLEAR PORE COMPLEX PROTEIN NUP160"/>
    <property type="match status" value="1"/>
</dbReference>
<dbReference type="Pfam" id="PF21486">
    <property type="entry name" value="NUP120_helical"/>
    <property type="match status" value="1"/>
</dbReference>